<dbReference type="PRINTS" id="PR01657">
    <property type="entry name" value="MCMFAMILY"/>
</dbReference>
<dbReference type="Pfam" id="PF17207">
    <property type="entry name" value="MCM_OB"/>
    <property type="match status" value="1"/>
</dbReference>
<keyword evidence="9" id="KW-0539">Nucleus</keyword>
<dbReference type="GO" id="GO:0005524">
    <property type="term" value="F:ATP binding"/>
    <property type="evidence" value="ECO:0007669"/>
    <property type="project" value="UniProtKB-UniRule"/>
</dbReference>
<dbReference type="GO" id="GO:0000727">
    <property type="term" value="P:double-strand break repair via break-induced replication"/>
    <property type="evidence" value="ECO:0007669"/>
    <property type="project" value="TreeGrafter"/>
</dbReference>
<dbReference type="GO" id="GO:0016787">
    <property type="term" value="F:hydrolase activity"/>
    <property type="evidence" value="ECO:0007669"/>
    <property type="project" value="UniProtKB-KW"/>
</dbReference>
<feature type="region of interest" description="Disordered" evidence="13">
    <location>
        <begin position="690"/>
        <end position="724"/>
    </location>
</feature>
<evidence type="ECO:0000256" key="3">
    <source>
        <dbReference type="ARBA" id="ARBA00022705"/>
    </source>
</evidence>
<dbReference type="InterPro" id="IPR027417">
    <property type="entry name" value="P-loop_NTPase"/>
</dbReference>
<dbReference type="GO" id="GO:0005634">
    <property type="term" value="C:nucleus"/>
    <property type="evidence" value="ECO:0007669"/>
    <property type="project" value="UniProtKB-SubCell"/>
</dbReference>
<dbReference type="InterPro" id="IPR018525">
    <property type="entry name" value="MCM_CS"/>
</dbReference>
<dbReference type="PROSITE" id="PS50051">
    <property type="entry name" value="MCM_2"/>
    <property type="match status" value="1"/>
</dbReference>
<evidence type="ECO:0000256" key="12">
    <source>
        <dbReference type="RuleBase" id="RU368064"/>
    </source>
</evidence>
<evidence type="ECO:0000256" key="7">
    <source>
        <dbReference type="ARBA" id="ARBA00022840"/>
    </source>
</evidence>
<dbReference type="SUPFAM" id="SSF52540">
    <property type="entry name" value="P-loop containing nucleoside triphosphate hydrolases"/>
    <property type="match status" value="1"/>
</dbReference>
<proteinExistence type="inferred from homology"/>
<dbReference type="InterPro" id="IPR027925">
    <property type="entry name" value="MCM_N"/>
</dbReference>
<dbReference type="GO" id="GO:0042555">
    <property type="term" value="C:MCM complex"/>
    <property type="evidence" value="ECO:0007669"/>
    <property type="project" value="UniProtKB-UniRule"/>
</dbReference>
<dbReference type="Pfam" id="PF18263">
    <property type="entry name" value="WHD_MCM6"/>
    <property type="match status" value="1"/>
</dbReference>
<dbReference type="InterPro" id="IPR008049">
    <property type="entry name" value="MCM6"/>
</dbReference>
<feature type="compositionally biased region" description="Basic and acidic residues" evidence="13">
    <location>
        <begin position="692"/>
        <end position="709"/>
    </location>
</feature>
<keyword evidence="10 12" id="KW-0131">Cell cycle</keyword>
<dbReference type="InterPro" id="IPR001208">
    <property type="entry name" value="MCM_dom"/>
</dbReference>
<comment type="subcellular location">
    <subcellularLocation>
        <location evidence="1 12">Nucleus</location>
    </subcellularLocation>
</comment>
<keyword evidence="8 11" id="KW-0238">DNA-binding</keyword>
<accession>A0AAD2DA83</accession>
<dbReference type="EMBL" id="CAMPGE010027586">
    <property type="protein sequence ID" value="CAI2385206.1"/>
    <property type="molecule type" value="Genomic_DNA"/>
</dbReference>
<dbReference type="PANTHER" id="PTHR11630">
    <property type="entry name" value="DNA REPLICATION LICENSING FACTOR MCM FAMILY MEMBER"/>
    <property type="match status" value="1"/>
</dbReference>
<reference evidence="15" key="1">
    <citation type="submission" date="2023-07" db="EMBL/GenBank/DDBJ databases">
        <authorList>
            <consortium name="AG Swart"/>
            <person name="Singh M."/>
            <person name="Singh A."/>
            <person name="Seah K."/>
            <person name="Emmerich C."/>
        </authorList>
    </citation>
    <scope>NUCLEOTIDE SEQUENCE</scope>
    <source>
        <strain evidence="15">DP1</strain>
    </source>
</reference>
<gene>
    <name evidence="15" type="ORF">ECRASSUSDP1_LOCUS26754</name>
</gene>
<dbReference type="GO" id="GO:0003697">
    <property type="term" value="F:single-stranded DNA binding"/>
    <property type="evidence" value="ECO:0007669"/>
    <property type="project" value="TreeGrafter"/>
</dbReference>
<evidence type="ECO:0000256" key="6">
    <source>
        <dbReference type="ARBA" id="ARBA00022806"/>
    </source>
</evidence>
<evidence type="ECO:0000313" key="16">
    <source>
        <dbReference type="Proteomes" id="UP001295684"/>
    </source>
</evidence>
<evidence type="ECO:0000256" key="13">
    <source>
        <dbReference type="SAM" id="MobiDB-lite"/>
    </source>
</evidence>
<dbReference type="InterPro" id="IPR041024">
    <property type="entry name" value="Mcm6_C"/>
</dbReference>
<dbReference type="GO" id="GO:0006270">
    <property type="term" value="P:DNA replication initiation"/>
    <property type="evidence" value="ECO:0007669"/>
    <property type="project" value="UniProtKB-UniRule"/>
</dbReference>
<keyword evidence="3 12" id="KW-0235">DNA replication</keyword>
<dbReference type="EC" id="3.6.4.12" evidence="12"/>
<evidence type="ECO:0000313" key="15">
    <source>
        <dbReference type="EMBL" id="CAI2385206.1"/>
    </source>
</evidence>
<dbReference type="InterPro" id="IPR031327">
    <property type="entry name" value="MCM"/>
</dbReference>
<evidence type="ECO:0000259" key="14">
    <source>
        <dbReference type="PROSITE" id="PS50051"/>
    </source>
</evidence>
<dbReference type="Pfam" id="PF00493">
    <property type="entry name" value="MCM"/>
    <property type="match status" value="1"/>
</dbReference>
<dbReference type="Gene3D" id="3.30.1640.10">
    <property type="entry name" value="mini-chromosome maintenance (MCM) complex, chain A, domain 1"/>
    <property type="match status" value="1"/>
</dbReference>
<dbReference type="Gene3D" id="2.40.50.140">
    <property type="entry name" value="Nucleic acid-binding proteins"/>
    <property type="match status" value="1"/>
</dbReference>
<evidence type="ECO:0000256" key="1">
    <source>
        <dbReference type="ARBA" id="ARBA00004123"/>
    </source>
</evidence>
<dbReference type="InterPro" id="IPR041562">
    <property type="entry name" value="MCM_lid"/>
</dbReference>
<evidence type="ECO:0000256" key="10">
    <source>
        <dbReference type="ARBA" id="ARBA00023306"/>
    </source>
</evidence>
<keyword evidence="4 11" id="KW-0547">Nucleotide-binding</keyword>
<dbReference type="FunFam" id="3.40.50.300:FF:000115">
    <property type="entry name" value="DNA helicase"/>
    <property type="match status" value="1"/>
</dbReference>
<dbReference type="Gene3D" id="2.20.28.10">
    <property type="match status" value="1"/>
</dbReference>
<dbReference type="PANTHER" id="PTHR11630:SF43">
    <property type="entry name" value="DNA REPLICATION LICENSING FACTOR MCM6"/>
    <property type="match status" value="1"/>
</dbReference>
<comment type="caution">
    <text evidence="15">The sequence shown here is derived from an EMBL/GenBank/DDBJ whole genome shotgun (WGS) entry which is preliminary data.</text>
</comment>
<dbReference type="AlphaFoldDB" id="A0AAD2DA83"/>
<dbReference type="CDD" id="cd17757">
    <property type="entry name" value="MCM6"/>
    <property type="match status" value="1"/>
</dbReference>
<evidence type="ECO:0000256" key="4">
    <source>
        <dbReference type="ARBA" id="ARBA00022741"/>
    </source>
</evidence>
<dbReference type="SUPFAM" id="SSF50249">
    <property type="entry name" value="Nucleic acid-binding proteins"/>
    <property type="match status" value="1"/>
</dbReference>
<organism evidence="15 16">
    <name type="scientific">Euplotes crassus</name>
    <dbReference type="NCBI Taxonomy" id="5936"/>
    <lineage>
        <taxon>Eukaryota</taxon>
        <taxon>Sar</taxon>
        <taxon>Alveolata</taxon>
        <taxon>Ciliophora</taxon>
        <taxon>Intramacronucleata</taxon>
        <taxon>Spirotrichea</taxon>
        <taxon>Hypotrichia</taxon>
        <taxon>Euplotida</taxon>
        <taxon>Euplotidae</taxon>
        <taxon>Moneuplotes</taxon>
    </lineage>
</organism>
<comment type="catalytic activity">
    <reaction evidence="12">
        <text>ATP + H2O = ADP + phosphate + H(+)</text>
        <dbReference type="Rhea" id="RHEA:13065"/>
        <dbReference type="ChEBI" id="CHEBI:15377"/>
        <dbReference type="ChEBI" id="CHEBI:15378"/>
        <dbReference type="ChEBI" id="CHEBI:30616"/>
        <dbReference type="ChEBI" id="CHEBI:43474"/>
        <dbReference type="ChEBI" id="CHEBI:456216"/>
        <dbReference type="EC" id="3.6.4.12"/>
    </reaction>
</comment>
<dbReference type="GO" id="GO:1902969">
    <property type="term" value="P:mitotic DNA replication"/>
    <property type="evidence" value="ECO:0007669"/>
    <property type="project" value="TreeGrafter"/>
</dbReference>
<keyword evidence="7 11" id="KW-0067">ATP-binding</keyword>
<feature type="domain" description="MCM C-terminal AAA(+) ATPase" evidence="14">
    <location>
        <begin position="362"/>
        <end position="568"/>
    </location>
</feature>
<comment type="similarity">
    <text evidence="2 11">Belongs to the MCM family.</text>
</comment>
<dbReference type="Proteomes" id="UP001295684">
    <property type="component" value="Unassembled WGS sequence"/>
</dbReference>
<evidence type="ECO:0000256" key="9">
    <source>
        <dbReference type="ARBA" id="ARBA00023242"/>
    </source>
</evidence>
<keyword evidence="16" id="KW-1185">Reference proteome</keyword>
<dbReference type="InterPro" id="IPR012340">
    <property type="entry name" value="NA-bd_OB-fold"/>
</dbReference>
<protein>
    <recommendedName>
        <fullName evidence="12">DNA replication licensing factor MCM6</fullName>
        <ecNumber evidence="12">3.6.4.12</ecNumber>
    </recommendedName>
</protein>
<keyword evidence="6 12" id="KW-0347">Helicase</keyword>
<dbReference type="PRINTS" id="PR01662">
    <property type="entry name" value="MCMPROTEIN6"/>
</dbReference>
<evidence type="ECO:0000256" key="8">
    <source>
        <dbReference type="ARBA" id="ARBA00023125"/>
    </source>
</evidence>
<dbReference type="Pfam" id="PF14551">
    <property type="entry name" value="MCM_N"/>
    <property type="match status" value="1"/>
</dbReference>
<evidence type="ECO:0000256" key="5">
    <source>
        <dbReference type="ARBA" id="ARBA00022801"/>
    </source>
</evidence>
<dbReference type="Pfam" id="PF17855">
    <property type="entry name" value="MCM_lid"/>
    <property type="match status" value="1"/>
</dbReference>
<dbReference type="SMART" id="SM00350">
    <property type="entry name" value="MCM"/>
    <property type="match status" value="1"/>
</dbReference>
<dbReference type="Gene3D" id="1.20.58.870">
    <property type="match status" value="1"/>
</dbReference>
<evidence type="ECO:0000256" key="2">
    <source>
        <dbReference type="ARBA" id="ARBA00008010"/>
    </source>
</evidence>
<evidence type="ECO:0000256" key="11">
    <source>
        <dbReference type="RuleBase" id="RU004070"/>
    </source>
</evidence>
<name>A0AAD2DA83_EUPCR</name>
<dbReference type="Gene3D" id="3.40.50.300">
    <property type="entry name" value="P-loop containing nucleotide triphosphate hydrolases"/>
    <property type="match status" value="1"/>
</dbReference>
<dbReference type="InterPro" id="IPR033762">
    <property type="entry name" value="MCM_OB"/>
</dbReference>
<comment type="function">
    <text evidence="12">Acts as component of the MCM2-7 complex (MCM complex) which is the replicative helicase essential for 'once per cell cycle' DNA replication initiation and elongation in eukaryotic cells. The active ATPase sites in the MCM2-7 ring are formed through the interaction surfaces of two neighboring subunits such that a critical structure of a conserved arginine finger motif is provided in trans relative to the ATP-binding site of the Walker A box of the adjacent subunit. The six ATPase active sites, however, are likely to contribute differentially to the complex helicase activity.</text>
</comment>
<dbReference type="GO" id="GO:1990518">
    <property type="term" value="F:single-stranded 3'-5' DNA helicase activity"/>
    <property type="evidence" value="ECO:0007669"/>
    <property type="project" value="TreeGrafter"/>
</dbReference>
<keyword evidence="5 12" id="KW-0378">Hydrolase</keyword>
<sequence length="830" mass="95053">MEQMSQRQEDVVKDYHSELIQKLFYSFLDTFTLIEDDPNYEDYAGKQYAEGDEVKYYHIQAERIKENETTTMYIDFEHLGQFNSQDQTEDLPDDILANFYRFENNMTKALYNFMFKHHQEYAKDKNFFLGFYNLPNTYKLRDLKTNFIGRLMSISGTVTRTTEVRPEMLRGAFRDEESKTVYKDVEQQFKLTYPPVSEGAKRFEIVQEECVFTDWQKLRVQENSRDIPAGSMPRSIDVVLRNEIVEVAKPGENCVFTGTLIVVPDVASLIKPGEKNTQITQKNDNVKRSNAKGFDGVTGLKELGVRDMAYKLVFLANSVHQKDSNGTIKAKDFIIDAQEDSIGQMTRKEKNIVTLMQNMPDLYSSLAECIAPSVYGHEEIKKGILLMLFGGVNKTTEEGMKLRGDLNMCVVGDPATAKSQFLKYVTSFLPRCIYTSGKASSAAGLTASVHKDLESGEFCIEAGALMLADNGICCIDEFDKMDPKDQVAIHEAMEQQTISIAKAGIHATLNARASILAAANPVKGRYDRTKSLNYNLNISAPIMSRFDLFYVVVDERDDAADSHIARHIIDFHRKKEDVVKTKFSQEDILTYLKFCRTIKPKLTREAALILQEEYTRLRASDATAKKTSYRITVRQLESVIRLSEALAKVHADDEVRGEYVREATRLLEKSIVPIKKDDIEVDEAQDTFNKIQNDRRRDGELDPRRRFNPDVEMEDDQAQPSQSKTVQLSFDEYEKIGKQIIFYIRDKQRQEGDDFEGVLQKDLLGYYLKDIENQIKGTDDLMYWAKKINSVIQRLIVKEGTLCSLNDPEIKDDRVLMLNVNVDIDNLQMG</sequence>
<comment type="subunit">
    <text evidence="12">Component of the MCM2-7 complex.</text>
</comment>
<dbReference type="PROSITE" id="PS00847">
    <property type="entry name" value="MCM_1"/>
    <property type="match status" value="1"/>
</dbReference>